<proteinExistence type="predicted"/>
<dbReference type="Gene3D" id="3.40.50.720">
    <property type="entry name" value="NAD(P)-binding Rossmann-like Domain"/>
    <property type="match status" value="1"/>
</dbReference>
<dbReference type="GO" id="GO:0004312">
    <property type="term" value="F:fatty acid synthase activity"/>
    <property type="evidence" value="ECO:0007669"/>
    <property type="project" value="TreeGrafter"/>
</dbReference>
<dbReference type="AlphaFoldDB" id="A0A8H5ZU54"/>
<accession>A0A8H5ZU54</accession>
<dbReference type="GO" id="GO:0006633">
    <property type="term" value="P:fatty acid biosynthetic process"/>
    <property type="evidence" value="ECO:0007669"/>
    <property type="project" value="TreeGrafter"/>
</dbReference>
<evidence type="ECO:0000256" key="1">
    <source>
        <dbReference type="ARBA" id="ARBA00023268"/>
    </source>
</evidence>
<dbReference type="Proteomes" id="UP000541154">
    <property type="component" value="Unassembled WGS sequence"/>
</dbReference>
<gene>
    <name evidence="3" type="ORF">ETB97_006636</name>
</gene>
<reference evidence="3 4" key="1">
    <citation type="submission" date="2019-04" db="EMBL/GenBank/DDBJ databases">
        <title>Aspergillus burnettii sp. nov., novel species from soil in southeast Queensland.</title>
        <authorList>
            <person name="Gilchrist C.L.M."/>
            <person name="Pitt J.I."/>
            <person name="Lange L."/>
            <person name="Lacey H.J."/>
            <person name="Vuong D."/>
            <person name="Midgley D.J."/>
            <person name="Greenfield P."/>
            <person name="Bradbury M."/>
            <person name="Lacey E."/>
            <person name="Busk P.K."/>
            <person name="Pilgaard B."/>
            <person name="Chooi Y.H."/>
            <person name="Piggott A.M."/>
        </authorList>
    </citation>
    <scope>NUCLEOTIDE SEQUENCE [LARGE SCALE GENOMIC DNA]</scope>
    <source>
        <strain evidence="3 4">FRR 5400</strain>
    </source>
</reference>
<comment type="caution">
    <text evidence="3">The sequence shown here is derived from an EMBL/GenBank/DDBJ whole genome shotgun (WGS) entry which is preliminary data.</text>
</comment>
<evidence type="ECO:0000259" key="2">
    <source>
        <dbReference type="Pfam" id="PF08659"/>
    </source>
</evidence>
<keyword evidence="4" id="KW-1185">Reference proteome</keyword>
<evidence type="ECO:0000313" key="3">
    <source>
        <dbReference type="EMBL" id="KAF5856883.1"/>
    </source>
</evidence>
<protein>
    <recommendedName>
        <fullName evidence="2">Ketoreductase (KR) domain-containing protein</fullName>
    </recommendedName>
</protein>
<dbReference type="InterPro" id="IPR050091">
    <property type="entry name" value="PKS_NRPS_Biosynth_Enz"/>
</dbReference>
<dbReference type="InterPro" id="IPR036291">
    <property type="entry name" value="NAD(P)-bd_dom_sf"/>
</dbReference>
<keyword evidence="1" id="KW-0511">Multifunctional enzyme</keyword>
<dbReference type="PANTHER" id="PTHR43775">
    <property type="entry name" value="FATTY ACID SYNTHASE"/>
    <property type="match status" value="1"/>
</dbReference>
<dbReference type="GO" id="GO:0044550">
    <property type="term" value="P:secondary metabolite biosynthetic process"/>
    <property type="evidence" value="ECO:0007669"/>
    <property type="project" value="TreeGrafter"/>
</dbReference>
<evidence type="ECO:0000313" key="4">
    <source>
        <dbReference type="Proteomes" id="UP000541154"/>
    </source>
</evidence>
<dbReference type="SUPFAM" id="SSF51735">
    <property type="entry name" value="NAD(P)-binding Rossmann-fold domains"/>
    <property type="match status" value="1"/>
</dbReference>
<sequence>MVLFSSCGQFFGFPGQASYASGNAFLDALATYRSQGDNTVAMQWTSWNEIGMATSSAFVKAELATKGITGISREEAFQAWMHISKYNIDHAVVLLGHTLEEGEPLPLPSPLLADIAIRKISSYLIPPPTPISCF</sequence>
<dbReference type="EMBL" id="SPNV01000290">
    <property type="protein sequence ID" value="KAF5856883.1"/>
    <property type="molecule type" value="Genomic_DNA"/>
</dbReference>
<dbReference type="InterPro" id="IPR013968">
    <property type="entry name" value="PKS_KR"/>
</dbReference>
<dbReference type="Pfam" id="PF08659">
    <property type="entry name" value="KR"/>
    <property type="match status" value="1"/>
</dbReference>
<feature type="domain" description="Ketoreductase (KR)" evidence="2">
    <location>
        <begin position="1"/>
        <end position="49"/>
    </location>
</feature>
<dbReference type="PANTHER" id="PTHR43775:SF22">
    <property type="entry name" value="SYNTHASE, PUTATIVE (JCVI)-RELATED"/>
    <property type="match status" value="1"/>
</dbReference>
<name>A0A8H5ZU54_PETAA</name>
<organism evidence="3 4">
    <name type="scientific">Petromyces alliaceus</name>
    <name type="common">Aspergillus alliaceus</name>
    <dbReference type="NCBI Taxonomy" id="209559"/>
    <lineage>
        <taxon>Eukaryota</taxon>
        <taxon>Fungi</taxon>
        <taxon>Dikarya</taxon>
        <taxon>Ascomycota</taxon>
        <taxon>Pezizomycotina</taxon>
        <taxon>Eurotiomycetes</taxon>
        <taxon>Eurotiomycetidae</taxon>
        <taxon>Eurotiales</taxon>
        <taxon>Aspergillaceae</taxon>
        <taxon>Aspergillus</taxon>
        <taxon>Aspergillus subgen. Circumdati</taxon>
    </lineage>
</organism>